<dbReference type="RefSeq" id="XP_055899048.1">
    <property type="nucleotide sequence ID" value="XM_056043073.1"/>
</dbReference>
<accession>A0A9W3BHY5</accession>
<protein>
    <submittedName>
        <fullName evidence="4">Uncharacterized protein LOC129928509</fullName>
    </submittedName>
</protein>
<feature type="region of interest" description="Disordered" evidence="1">
    <location>
        <begin position="61"/>
        <end position="125"/>
    </location>
</feature>
<organism evidence="3 4">
    <name type="scientific">Biomphalaria glabrata</name>
    <name type="common">Bloodfluke planorb</name>
    <name type="synonym">Freshwater snail</name>
    <dbReference type="NCBI Taxonomy" id="6526"/>
    <lineage>
        <taxon>Eukaryota</taxon>
        <taxon>Metazoa</taxon>
        <taxon>Spiralia</taxon>
        <taxon>Lophotrochozoa</taxon>
        <taxon>Mollusca</taxon>
        <taxon>Gastropoda</taxon>
        <taxon>Heterobranchia</taxon>
        <taxon>Euthyneura</taxon>
        <taxon>Panpulmonata</taxon>
        <taxon>Hygrophila</taxon>
        <taxon>Lymnaeoidea</taxon>
        <taxon>Planorbidae</taxon>
        <taxon>Biomphalaria</taxon>
    </lineage>
</organism>
<dbReference type="Proteomes" id="UP001165740">
    <property type="component" value="Chromosome 10"/>
</dbReference>
<feature type="compositionally biased region" description="Acidic residues" evidence="1">
    <location>
        <begin position="73"/>
        <end position="86"/>
    </location>
</feature>
<proteinExistence type="predicted"/>
<sequence>MLEGVLEMCLCSILIVSGWPPGQARPYIKDLRWSAGQSETSIKENATDDDNTTLLNIRHKHLQGQQKVKAMTVDDESNLGDEEENPENGRENKRENDAEVDTEVDTEVDKGGCTVSGLCDDTNSSEPVYSTALVVYEEYNDDYHNNDMISEVDHEASEQ</sequence>
<feature type="signal peptide" evidence="2">
    <location>
        <begin position="1"/>
        <end position="24"/>
    </location>
</feature>
<feature type="chain" id="PRO_5040860425" evidence="2">
    <location>
        <begin position="25"/>
        <end position="159"/>
    </location>
</feature>
<dbReference type="OrthoDB" id="10455404at2759"/>
<evidence type="ECO:0000313" key="3">
    <source>
        <dbReference type="Proteomes" id="UP001165740"/>
    </source>
</evidence>
<dbReference type="GeneID" id="129928509"/>
<feature type="compositionally biased region" description="Basic and acidic residues" evidence="1">
    <location>
        <begin position="87"/>
        <end position="97"/>
    </location>
</feature>
<keyword evidence="2" id="KW-0732">Signal</keyword>
<name>A0A9W3BHY5_BIOGL</name>
<keyword evidence="3" id="KW-1185">Reference proteome</keyword>
<dbReference type="AlphaFoldDB" id="A0A9W3BHY5"/>
<reference evidence="4" key="1">
    <citation type="submission" date="2025-08" db="UniProtKB">
        <authorList>
            <consortium name="RefSeq"/>
        </authorList>
    </citation>
    <scope>IDENTIFICATION</scope>
</reference>
<evidence type="ECO:0000256" key="2">
    <source>
        <dbReference type="SAM" id="SignalP"/>
    </source>
</evidence>
<evidence type="ECO:0000256" key="1">
    <source>
        <dbReference type="SAM" id="MobiDB-lite"/>
    </source>
</evidence>
<gene>
    <name evidence="4" type="primary">LOC129928509</name>
</gene>
<evidence type="ECO:0000313" key="4">
    <source>
        <dbReference type="RefSeq" id="XP_055899048.1"/>
    </source>
</evidence>